<organism evidence="1 2">
    <name type="scientific">Asticcacaulis benevestitus DSM 16100 = ATCC BAA-896</name>
    <dbReference type="NCBI Taxonomy" id="1121022"/>
    <lineage>
        <taxon>Bacteria</taxon>
        <taxon>Pseudomonadati</taxon>
        <taxon>Pseudomonadota</taxon>
        <taxon>Alphaproteobacteria</taxon>
        <taxon>Caulobacterales</taxon>
        <taxon>Caulobacteraceae</taxon>
        <taxon>Asticcacaulis</taxon>
    </lineage>
</organism>
<sequence>MTVKTKYTLGFAVLGLAFIATMAFAAAMVLC</sequence>
<protein>
    <submittedName>
        <fullName evidence="1">Uncharacterized protein</fullName>
    </submittedName>
</protein>
<evidence type="ECO:0000313" key="2">
    <source>
        <dbReference type="Proteomes" id="UP000017837"/>
    </source>
</evidence>
<dbReference type="PATRIC" id="fig|1121022.4.peg.2102"/>
<dbReference type="EMBL" id="AWGB01000017">
    <property type="protein sequence ID" value="ESQ91416.1"/>
    <property type="molecule type" value="Genomic_DNA"/>
</dbReference>
<dbReference type="AlphaFoldDB" id="V4PSV0"/>
<evidence type="ECO:0000313" key="1">
    <source>
        <dbReference type="EMBL" id="ESQ91416.1"/>
    </source>
</evidence>
<name>V4PSV0_9CAUL</name>
<keyword evidence="2" id="KW-1185">Reference proteome</keyword>
<dbReference type="Proteomes" id="UP000017837">
    <property type="component" value="Unassembled WGS sequence"/>
</dbReference>
<accession>V4PSV0</accession>
<comment type="caution">
    <text evidence="1">The sequence shown here is derived from an EMBL/GenBank/DDBJ whole genome shotgun (WGS) entry which is preliminary data.</text>
</comment>
<gene>
    <name evidence="1" type="ORF">ABENE_10410</name>
</gene>
<proteinExistence type="predicted"/>
<reference evidence="1 2" key="1">
    <citation type="journal article" date="2014" name="Nature">
        <title>Sequential evolution of bacterial morphology by co-option of a developmental regulator.</title>
        <authorList>
            <person name="Jiang C."/>
            <person name="Brown P.J."/>
            <person name="Ducret A."/>
            <person name="Brun Y.V."/>
        </authorList>
    </citation>
    <scope>NUCLEOTIDE SEQUENCE [LARGE SCALE GENOMIC DNA]</scope>
    <source>
        <strain evidence="1 2">DSM 16100</strain>
    </source>
</reference>